<organism evidence="1 2">
    <name type="scientific">Eretmocerus hayati</name>
    <dbReference type="NCBI Taxonomy" id="131215"/>
    <lineage>
        <taxon>Eukaryota</taxon>
        <taxon>Metazoa</taxon>
        <taxon>Ecdysozoa</taxon>
        <taxon>Arthropoda</taxon>
        <taxon>Hexapoda</taxon>
        <taxon>Insecta</taxon>
        <taxon>Pterygota</taxon>
        <taxon>Neoptera</taxon>
        <taxon>Endopterygota</taxon>
        <taxon>Hymenoptera</taxon>
        <taxon>Apocrita</taxon>
        <taxon>Proctotrupomorpha</taxon>
        <taxon>Chalcidoidea</taxon>
        <taxon>Aphelinidae</taxon>
        <taxon>Aphelininae</taxon>
        <taxon>Eretmocerus</taxon>
    </lineage>
</organism>
<gene>
    <name evidence="1" type="ORF">QAD02_000351</name>
</gene>
<comment type="caution">
    <text evidence="1">The sequence shown here is derived from an EMBL/GenBank/DDBJ whole genome shotgun (WGS) entry which is preliminary data.</text>
</comment>
<accession>A0ACC2ND79</accession>
<dbReference type="Proteomes" id="UP001239111">
    <property type="component" value="Chromosome 3"/>
</dbReference>
<reference evidence="1" key="1">
    <citation type="submission" date="2023-04" db="EMBL/GenBank/DDBJ databases">
        <title>A chromosome-level genome assembly of the parasitoid wasp Eretmocerus hayati.</title>
        <authorList>
            <person name="Zhong Y."/>
            <person name="Liu S."/>
            <person name="Liu Y."/>
        </authorList>
    </citation>
    <scope>NUCLEOTIDE SEQUENCE</scope>
    <source>
        <strain evidence="1">ZJU_SS_LIU_2023</strain>
    </source>
</reference>
<name>A0ACC2ND79_9HYME</name>
<sequence>MTRLTKNLNLQATIQTSYGVLVLGILGSVQGQRNPSITKTSYGQTKNIGETAELVCGVDAVQDYPVLWEKLRNLEKDSVAISTRTTNIINDDRFSTKFDTVSSSYILEIRHLQEIDDGLYRCEIPISTNQILQADVVELKIRRPPIIYDNSTLSEVVFEGQRVNLRCYAHGYPEPEIWWRRPDNGILPTGRPFHKGNTLEFKSVRREDCGTYYCSASNGYHKSVRRRISLEVRPLISLVELRNSAEYRDSGDIKLYEKQFECPAWNS</sequence>
<proteinExistence type="predicted"/>
<evidence type="ECO:0000313" key="2">
    <source>
        <dbReference type="Proteomes" id="UP001239111"/>
    </source>
</evidence>
<evidence type="ECO:0000313" key="1">
    <source>
        <dbReference type="EMBL" id="KAJ8669092.1"/>
    </source>
</evidence>
<protein>
    <submittedName>
        <fullName evidence="1">Uncharacterized protein</fullName>
    </submittedName>
</protein>
<keyword evidence="2" id="KW-1185">Reference proteome</keyword>
<dbReference type="EMBL" id="CM056743">
    <property type="protein sequence ID" value="KAJ8669092.1"/>
    <property type="molecule type" value="Genomic_DNA"/>
</dbReference>